<dbReference type="SUPFAM" id="SSF82657">
    <property type="entry name" value="BolA-like"/>
    <property type="match status" value="1"/>
</dbReference>
<dbReference type="InterPro" id="IPR002634">
    <property type="entry name" value="BolA"/>
</dbReference>
<evidence type="ECO:0000313" key="3">
    <source>
        <dbReference type="Proteomes" id="UP000039865"/>
    </source>
</evidence>
<dbReference type="OrthoDB" id="4983at2759"/>
<dbReference type="InterPro" id="IPR036065">
    <property type="entry name" value="BolA-like_sf"/>
</dbReference>
<reference evidence="2 3" key="1">
    <citation type="submission" date="2014-06" db="EMBL/GenBank/DDBJ databases">
        <authorList>
            <person name="Swart Estienne"/>
        </authorList>
    </citation>
    <scope>NUCLEOTIDE SEQUENCE [LARGE SCALE GENOMIC DNA]</scope>
    <source>
        <strain evidence="2 3">130c</strain>
    </source>
</reference>
<dbReference type="Pfam" id="PF01722">
    <property type="entry name" value="BolA"/>
    <property type="match status" value="1"/>
</dbReference>
<dbReference type="InParanoid" id="A0A078AU26"/>
<accession>A0A078AU26</accession>
<dbReference type="GO" id="GO:0005634">
    <property type="term" value="C:nucleus"/>
    <property type="evidence" value="ECO:0007669"/>
    <property type="project" value="TreeGrafter"/>
</dbReference>
<dbReference type="PIRSF" id="PIRSF003113">
    <property type="entry name" value="BolA"/>
    <property type="match status" value="1"/>
</dbReference>
<dbReference type="GO" id="GO:0005829">
    <property type="term" value="C:cytosol"/>
    <property type="evidence" value="ECO:0007669"/>
    <property type="project" value="TreeGrafter"/>
</dbReference>
<dbReference type="PANTHER" id="PTHR12735">
    <property type="entry name" value="BOLA-LIKE PROTEIN-RELATED"/>
    <property type="match status" value="1"/>
</dbReference>
<name>A0A078AU26_STYLE</name>
<dbReference type="GO" id="GO:0051604">
    <property type="term" value="P:protein maturation"/>
    <property type="evidence" value="ECO:0007669"/>
    <property type="project" value="InterPro"/>
</dbReference>
<keyword evidence="3" id="KW-1185">Reference proteome</keyword>
<sequence>MEGTQNQNQDRQESIQQKLRENLDIIALKLVDQSGGCGASFDAIIVAKEFTGMSLLNRQKRVNEILADEIPQIHAFTMKTWDENKWEKEKANHE</sequence>
<dbReference type="InterPro" id="IPR045115">
    <property type="entry name" value="BOL2"/>
</dbReference>
<dbReference type="GO" id="GO:0006879">
    <property type="term" value="P:intracellular iron ion homeostasis"/>
    <property type="evidence" value="ECO:0007669"/>
    <property type="project" value="InterPro"/>
</dbReference>
<evidence type="ECO:0008006" key="4">
    <source>
        <dbReference type="Google" id="ProtNLM"/>
    </source>
</evidence>
<dbReference type="Gene3D" id="3.10.20.90">
    <property type="entry name" value="Phosphatidylinositol 3-kinase Catalytic Subunit, Chain A, domain 1"/>
    <property type="match status" value="1"/>
</dbReference>
<evidence type="ECO:0000256" key="1">
    <source>
        <dbReference type="RuleBase" id="RU003860"/>
    </source>
</evidence>
<comment type="similarity">
    <text evidence="1">Belongs to the BolA/IbaG family.</text>
</comment>
<gene>
    <name evidence="2" type="primary">Contig12728.g13583</name>
    <name evidence="2" type="ORF">STYLEM_14841</name>
</gene>
<protein>
    <recommendedName>
        <fullName evidence="4">BolA-like protein</fullName>
    </recommendedName>
</protein>
<organism evidence="2 3">
    <name type="scientific">Stylonychia lemnae</name>
    <name type="common">Ciliate</name>
    <dbReference type="NCBI Taxonomy" id="5949"/>
    <lineage>
        <taxon>Eukaryota</taxon>
        <taxon>Sar</taxon>
        <taxon>Alveolata</taxon>
        <taxon>Ciliophora</taxon>
        <taxon>Intramacronucleata</taxon>
        <taxon>Spirotrichea</taxon>
        <taxon>Stichotrichia</taxon>
        <taxon>Sporadotrichida</taxon>
        <taxon>Oxytrichidae</taxon>
        <taxon>Stylonychinae</taxon>
        <taxon>Stylonychia</taxon>
    </lineage>
</organism>
<dbReference type="AlphaFoldDB" id="A0A078AU26"/>
<dbReference type="FunCoup" id="A0A078AU26">
    <property type="interactions" value="87"/>
</dbReference>
<dbReference type="Proteomes" id="UP000039865">
    <property type="component" value="Unassembled WGS sequence"/>
</dbReference>
<dbReference type="PANTHER" id="PTHR12735:SF27">
    <property type="entry name" value="BOLA-LIKE PROTEIN 2"/>
    <property type="match status" value="1"/>
</dbReference>
<dbReference type="GO" id="GO:0051537">
    <property type="term" value="F:2 iron, 2 sulfur cluster binding"/>
    <property type="evidence" value="ECO:0007669"/>
    <property type="project" value="InterPro"/>
</dbReference>
<dbReference type="OMA" id="VHAFSQK"/>
<evidence type="ECO:0000313" key="2">
    <source>
        <dbReference type="EMBL" id="CDW85754.1"/>
    </source>
</evidence>
<dbReference type="EMBL" id="CCKQ01014025">
    <property type="protein sequence ID" value="CDW85754.1"/>
    <property type="molecule type" value="Genomic_DNA"/>
</dbReference>
<proteinExistence type="inferred from homology"/>